<dbReference type="Pfam" id="PF15706">
    <property type="entry name" value="TMEM132_C"/>
    <property type="match status" value="1"/>
</dbReference>
<dbReference type="InterPro" id="IPR026307">
    <property type="entry name" value="TMEM132"/>
</dbReference>
<feature type="domain" description="Transmembrane protein family 132 fourth" evidence="10">
    <location>
        <begin position="406"/>
        <end position="501"/>
    </location>
</feature>
<keyword evidence="5 7" id="KW-0472">Membrane</keyword>
<feature type="domain" description="Transmembrane protein TMEM132 C-terminal" evidence="9">
    <location>
        <begin position="877"/>
        <end position="958"/>
    </location>
</feature>
<name>A0ABM0JHQ6_APLCA</name>
<dbReference type="Pfam" id="PF16070">
    <property type="entry name" value="Ig_TMEM132_4th"/>
    <property type="match status" value="1"/>
</dbReference>
<feature type="region of interest" description="Disordered" evidence="6">
    <location>
        <begin position="870"/>
        <end position="895"/>
    </location>
</feature>
<dbReference type="InterPro" id="IPR055421">
    <property type="entry name" value="TMEM132_3rd"/>
</dbReference>
<evidence type="ECO:0000259" key="12">
    <source>
        <dbReference type="Pfam" id="PF23486"/>
    </source>
</evidence>
<dbReference type="RefSeq" id="XP_005093917.1">
    <property type="nucleotide sequence ID" value="XM_005093860.3"/>
</dbReference>
<evidence type="ECO:0000256" key="6">
    <source>
        <dbReference type="SAM" id="MobiDB-lite"/>
    </source>
</evidence>
<dbReference type="GeneID" id="101855174"/>
<comment type="subcellular location">
    <subcellularLocation>
        <location evidence="1">Membrane</location>
        <topology evidence="1">Single-pass type I membrane protein</topology>
    </subcellularLocation>
</comment>
<keyword evidence="8" id="KW-0732">Signal</keyword>
<feature type="domain" description="Transmembrane protein TMEM132 fifth" evidence="12">
    <location>
        <begin position="506"/>
        <end position="647"/>
    </location>
</feature>
<dbReference type="InterPro" id="IPR031437">
    <property type="entry name" value="Ig_TMEM132_4th"/>
</dbReference>
<dbReference type="PANTHER" id="PTHR13388:SF11">
    <property type="entry name" value="DETONATOR, ISOFORM E"/>
    <property type="match status" value="1"/>
</dbReference>
<evidence type="ECO:0000256" key="1">
    <source>
        <dbReference type="ARBA" id="ARBA00004479"/>
    </source>
</evidence>
<evidence type="ECO:0000313" key="15">
    <source>
        <dbReference type="RefSeq" id="XP_005093917.1"/>
    </source>
</evidence>
<keyword evidence="3 7" id="KW-0812">Transmembrane</keyword>
<feature type="compositionally biased region" description="Gly residues" evidence="6">
    <location>
        <begin position="1009"/>
        <end position="1020"/>
    </location>
</feature>
<evidence type="ECO:0000256" key="8">
    <source>
        <dbReference type="SAM" id="SignalP"/>
    </source>
</evidence>
<keyword evidence="14" id="KW-1185">Reference proteome</keyword>
<feature type="chain" id="PRO_5046767375" evidence="8">
    <location>
        <begin position="22"/>
        <end position="1104"/>
    </location>
</feature>
<dbReference type="Pfam" id="PF23486">
    <property type="entry name" value="Ig_TMEM132_5th"/>
    <property type="match status" value="1"/>
</dbReference>
<feature type="region of interest" description="Disordered" evidence="6">
    <location>
        <begin position="984"/>
        <end position="1054"/>
    </location>
</feature>
<evidence type="ECO:0000256" key="2">
    <source>
        <dbReference type="ARBA" id="ARBA00006166"/>
    </source>
</evidence>
<comment type="similarity">
    <text evidence="2">Belongs to the TMEM132 family.</text>
</comment>
<dbReference type="PANTHER" id="PTHR13388">
    <property type="entry name" value="DETONATOR, ISOFORM E"/>
    <property type="match status" value="1"/>
</dbReference>
<protein>
    <submittedName>
        <fullName evidence="15">Transmembrane protein 132E</fullName>
    </submittedName>
</protein>
<sequence length="1104" mass="122627">MAGWPECSMFVYIFVFVCVQGIDIDFDDSQDGFFLKSPYHKFKPAEPSVVKESLILTHPAEVYKLRASYGPFEMYQVVPNGILSNLLKYEETFDKSSNHMQRHILHNMDVSAHLVSHVISRSNPVVQVLVHAQPLTRRKKQDLIYSYYGYSQQWCAQIFASKGDEQFSAVCVLSGDAHACVAGISLPDHWWDATNSSLLGLDTLVYYDISRVEQNQECASVSNTIVPARAEGPTAGAEKKLISAVQLAQEQLSYEDHKDKDLVFRIPQSELKSNSRFEVPVLLEKNSALKEFVIQVKVRGGIEIEGASTDVASPWSVIFEAGDTDGTASVTAFIKEDVKYTKSFKQEEIMRWQFRVASGPDLPTTARITWIVDYERNGLLRNSYFSPEGSKVAAKFNIISSQPENIVAVLKERSILNTAILTGKPVTHDLMIFSVSSDSSFRDVTKDSSCRSTDPEALKVSETCDFVLLDGTETRGAQNVTVLVRTAEHMAQLGVRVWVPEPRLDIHLSDPKLSQVRGWKVERKTSVVSKRSIDLGLLTHSNVIMGSQELSPRQNCRHKYQQSMIDVYARFVIKAPSEAPKYFRNKKTFVRVTSLVENQLQVANPNIAKMVGTTVQGVSPGRTEVQVISPTGKLMGAKEVRVGKDKVEIERLMVRVISGMALHITEDRNLPGALMATVLLRDQLVAKQQEAVLDIAVEFKDGSMLPLSHINPSEYDLKVVSMNSDVVEVTEFISTAPALPPSIKAVGNGKGEIVKVILRESGMCQRKKIRTLDTEYVHVQVDFAKDFDSYPLWQSDGNYFSNRAGDRRHGSYDKDIYQNKEEYFKHQQQQHYNKPRQHHRPDASSYAKSGKSGPKVYPLEEVYDKLETFTPSDTDSETKEPKTEALEQPVSTQAKHPSPLEIGMYVLVAVFVFAILVFTANCAVFMVRYQRKRSPKGSRVVTGSISQAPDWVWIGRATLERHGAGNAGCNHALMAEEDFNGNQMVLPNSLPSSASSRSSIRRHIQPPGVRGGGGGGGGGKDNSNPRASSTSGVTGSSGSSSASNRDSVVSTYQGSECSIRITANPLPDEDSGMGYNEAEWDYEAMGMTYEQLMEYFDNLKESSA</sequence>
<evidence type="ECO:0000259" key="11">
    <source>
        <dbReference type="Pfam" id="PF23039"/>
    </source>
</evidence>
<evidence type="ECO:0000259" key="10">
    <source>
        <dbReference type="Pfam" id="PF16070"/>
    </source>
</evidence>
<evidence type="ECO:0000259" key="9">
    <source>
        <dbReference type="Pfam" id="PF15706"/>
    </source>
</evidence>
<feature type="compositionally biased region" description="Low complexity" evidence="6">
    <location>
        <begin position="989"/>
        <end position="998"/>
    </location>
</feature>
<feature type="transmembrane region" description="Helical" evidence="7">
    <location>
        <begin position="902"/>
        <end position="927"/>
    </location>
</feature>
<dbReference type="Pfam" id="PF23487">
    <property type="entry name" value="Ig_TMEM132_6th"/>
    <property type="match status" value="1"/>
</dbReference>
<keyword evidence="4 7" id="KW-1133">Transmembrane helix</keyword>
<evidence type="ECO:0000259" key="13">
    <source>
        <dbReference type="Pfam" id="PF23487"/>
    </source>
</evidence>
<feature type="domain" description="Transmembrane protein TMEM132 cohesin-like" evidence="11">
    <location>
        <begin position="259"/>
        <end position="377"/>
    </location>
</feature>
<dbReference type="Proteomes" id="UP000694888">
    <property type="component" value="Unplaced"/>
</dbReference>
<evidence type="ECO:0000256" key="3">
    <source>
        <dbReference type="ARBA" id="ARBA00022692"/>
    </source>
</evidence>
<evidence type="ECO:0000256" key="4">
    <source>
        <dbReference type="ARBA" id="ARBA00022989"/>
    </source>
</evidence>
<dbReference type="InterPro" id="IPR055424">
    <property type="entry name" value="Ig_TMEM132_6th"/>
</dbReference>
<feature type="signal peptide" evidence="8">
    <location>
        <begin position="1"/>
        <end position="21"/>
    </location>
</feature>
<feature type="domain" description="Transmembrane protein TMEM132 sixth" evidence="13">
    <location>
        <begin position="649"/>
        <end position="766"/>
    </location>
</feature>
<evidence type="ECO:0000256" key="5">
    <source>
        <dbReference type="ARBA" id="ARBA00023136"/>
    </source>
</evidence>
<evidence type="ECO:0000313" key="14">
    <source>
        <dbReference type="Proteomes" id="UP000694888"/>
    </source>
</evidence>
<dbReference type="InterPro" id="IPR031436">
    <property type="entry name" value="TMEM132_C"/>
</dbReference>
<feature type="compositionally biased region" description="Basic and acidic residues" evidence="6">
    <location>
        <begin position="876"/>
        <end position="885"/>
    </location>
</feature>
<gene>
    <name evidence="15" type="primary">LOC101855174</name>
</gene>
<dbReference type="InterPro" id="IPR055423">
    <property type="entry name" value="Ig_TMEM132_5th"/>
</dbReference>
<feature type="region of interest" description="Disordered" evidence="6">
    <location>
        <begin position="825"/>
        <end position="855"/>
    </location>
</feature>
<reference evidence="15" key="1">
    <citation type="submission" date="2025-08" db="UniProtKB">
        <authorList>
            <consortium name="RefSeq"/>
        </authorList>
    </citation>
    <scope>IDENTIFICATION</scope>
</reference>
<feature type="compositionally biased region" description="Low complexity" evidence="6">
    <location>
        <begin position="1028"/>
        <end position="1051"/>
    </location>
</feature>
<organism evidence="14 15">
    <name type="scientific">Aplysia californica</name>
    <name type="common">California sea hare</name>
    <dbReference type="NCBI Taxonomy" id="6500"/>
    <lineage>
        <taxon>Eukaryota</taxon>
        <taxon>Metazoa</taxon>
        <taxon>Spiralia</taxon>
        <taxon>Lophotrochozoa</taxon>
        <taxon>Mollusca</taxon>
        <taxon>Gastropoda</taxon>
        <taxon>Heterobranchia</taxon>
        <taxon>Euthyneura</taxon>
        <taxon>Tectipleura</taxon>
        <taxon>Aplysiida</taxon>
        <taxon>Aplysioidea</taxon>
        <taxon>Aplysiidae</taxon>
        <taxon>Aplysia</taxon>
    </lineage>
</organism>
<evidence type="ECO:0000256" key="7">
    <source>
        <dbReference type="SAM" id="Phobius"/>
    </source>
</evidence>
<proteinExistence type="inferred from homology"/>
<dbReference type="Pfam" id="PF23039">
    <property type="entry name" value="TMEM132_3rd"/>
    <property type="match status" value="1"/>
</dbReference>
<accession>A0ABM0JHQ6</accession>